<dbReference type="KEGG" id="pfy:PFICI_15113"/>
<name>W3WGZ8_PESFW</name>
<dbReference type="Proteomes" id="UP000030651">
    <property type="component" value="Unassembled WGS sequence"/>
</dbReference>
<feature type="region of interest" description="Disordered" evidence="1">
    <location>
        <begin position="526"/>
        <end position="602"/>
    </location>
</feature>
<feature type="compositionally biased region" description="Low complexity" evidence="1">
    <location>
        <begin position="535"/>
        <end position="552"/>
    </location>
</feature>
<dbReference type="EMBL" id="KI912123">
    <property type="protein sequence ID" value="ETS73168.1"/>
    <property type="molecule type" value="Genomic_DNA"/>
</dbReference>
<dbReference type="eggNOG" id="ENOG502SU0I">
    <property type="taxonomic scope" value="Eukaryota"/>
</dbReference>
<dbReference type="HOGENOM" id="CLU_024239_0_0_1"/>
<protein>
    <submittedName>
        <fullName evidence="2">Uncharacterized protein</fullName>
    </submittedName>
</protein>
<reference evidence="3" key="1">
    <citation type="journal article" date="2015" name="BMC Genomics">
        <title>Genomic and transcriptomic analysis of the endophytic fungus Pestalotiopsis fici reveals its lifestyle and high potential for synthesis of natural products.</title>
        <authorList>
            <person name="Wang X."/>
            <person name="Zhang X."/>
            <person name="Liu L."/>
            <person name="Xiang M."/>
            <person name="Wang W."/>
            <person name="Sun X."/>
            <person name="Che Y."/>
            <person name="Guo L."/>
            <person name="Liu G."/>
            <person name="Guo L."/>
            <person name="Wang C."/>
            <person name="Yin W.B."/>
            <person name="Stadler M."/>
            <person name="Zhang X."/>
            <person name="Liu X."/>
        </authorList>
    </citation>
    <scope>NUCLEOTIDE SEQUENCE [LARGE SCALE GENOMIC DNA]</scope>
    <source>
        <strain evidence="3">W106-1 / CGMCC3.15140</strain>
    </source>
</reference>
<feature type="compositionally biased region" description="Polar residues" evidence="1">
    <location>
        <begin position="70"/>
        <end position="90"/>
    </location>
</feature>
<feature type="compositionally biased region" description="Basic and acidic residues" evidence="1">
    <location>
        <begin position="387"/>
        <end position="399"/>
    </location>
</feature>
<organism evidence="2 3">
    <name type="scientific">Pestalotiopsis fici (strain W106-1 / CGMCC3.15140)</name>
    <dbReference type="NCBI Taxonomy" id="1229662"/>
    <lineage>
        <taxon>Eukaryota</taxon>
        <taxon>Fungi</taxon>
        <taxon>Dikarya</taxon>
        <taxon>Ascomycota</taxon>
        <taxon>Pezizomycotina</taxon>
        <taxon>Sordariomycetes</taxon>
        <taxon>Xylariomycetidae</taxon>
        <taxon>Amphisphaeriales</taxon>
        <taxon>Sporocadaceae</taxon>
        <taxon>Pestalotiopsis</taxon>
    </lineage>
</organism>
<dbReference type="OrthoDB" id="3600083at2759"/>
<feature type="compositionally biased region" description="Polar residues" evidence="1">
    <location>
        <begin position="102"/>
        <end position="114"/>
    </location>
</feature>
<feature type="compositionally biased region" description="Low complexity" evidence="1">
    <location>
        <begin position="27"/>
        <end position="37"/>
    </location>
</feature>
<feature type="compositionally biased region" description="Basic and acidic residues" evidence="1">
    <location>
        <begin position="553"/>
        <end position="565"/>
    </location>
</feature>
<feature type="compositionally biased region" description="Basic and acidic residues" evidence="1">
    <location>
        <begin position="184"/>
        <end position="200"/>
    </location>
</feature>
<dbReference type="AlphaFoldDB" id="W3WGZ8"/>
<feature type="compositionally biased region" description="Basic and acidic residues" evidence="1">
    <location>
        <begin position="11"/>
        <end position="26"/>
    </location>
</feature>
<dbReference type="STRING" id="1229662.W3WGZ8"/>
<feature type="region of interest" description="Disordered" evidence="1">
    <location>
        <begin position="1"/>
        <end position="450"/>
    </location>
</feature>
<evidence type="ECO:0000313" key="3">
    <source>
        <dbReference type="Proteomes" id="UP000030651"/>
    </source>
</evidence>
<sequence length="642" mass="67344">MSGVKNLRAMFEQKNEPGDSPPDRGRSPGPGNSSLGSPTPPSRPLSKVRTNFVAFEKDGRVGLRREPSGDSISASSRRLSNETDNSTTAPAQDKNDPFTENMAKNVSAFKTNLATEPIPESPVADSSAKLSPKKGTETPEITHGPNPDKIVDEEETHTKLTAADPTVHETAESTPSESNGTSEPNEKVEDAAQEEVKEQIQETSPASKPPVEATSPTPASTKTTSRLLGSPSAVRTPRSPAKGSTQETGKVPEKKPISTAPKESTSRNAALKPQPSGKKTSARDLSPAAEAVKPKVKSPTRPTKVPSSILAPTTASSSKLGSSVPPPRRSLSREPNNTRAPAVSNRPASRASGVSPAGTAPPAKTLRRQASTINRARPSLGLPPKTQAKDHPPTRKEAPVDEGFLARMMRPTQSSASKAADKVPITPPRKQVTTSTAKKPMNKDGEANAKKAATKLADIVKKDTSVKNTTTAKSEVKKTVAKTAAKNTEPSANEVAPVAAQTESAEVAIEAAKTSTDTIVVPQIQSQVSDKAKTEAAPLSEASEPTPEPESQAEVKIEVETKEAVPESTESKLATPAEIEVPATVPVEATNGTNGHALPPKAEDNLLNEGVEAIEQEKATPTIAADPKKVEDIEDVVQESSA</sequence>
<feature type="compositionally biased region" description="Basic and acidic residues" evidence="1">
    <location>
        <begin position="55"/>
        <end position="68"/>
    </location>
</feature>
<evidence type="ECO:0000256" key="1">
    <source>
        <dbReference type="SAM" id="MobiDB-lite"/>
    </source>
</evidence>
<dbReference type="RefSeq" id="XP_007841885.1">
    <property type="nucleotide sequence ID" value="XM_007843694.1"/>
</dbReference>
<evidence type="ECO:0000313" key="2">
    <source>
        <dbReference type="EMBL" id="ETS73168.1"/>
    </source>
</evidence>
<feature type="compositionally biased region" description="Polar residues" evidence="1">
    <location>
        <begin position="310"/>
        <end position="321"/>
    </location>
</feature>
<dbReference type="GeneID" id="19280126"/>
<feature type="compositionally biased region" description="Polar residues" evidence="1">
    <location>
        <begin position="172"/>
        <end position="183"/>
    </location>
</feature>
<dbReference type="InParanoid" id="W3WGZ8"/>
<accession>W3WGZ8</accession>
<proteinExistence type="predicted"/>
<keyword evidence="3" id="KW-1185">Reference proteome</keyword>
<dbReference type="OMA" id="NPHHPGV"/>
<gene>
    <name evidence="2" type="ORF">PFICI_15113</name>
</gene>
<feature type="compositionally biased region" description="Low complexity" evidence="1">
    <location>
        <begin position="213"/>
        <end position="225"/>
    </location>
</feature>